<keyword evidence="5 9" id="KW-0479">Metal-binding</keyword>
<gene>
    <name evidence="10" type="ORF">EIP91_006326</name>
</gene>
<keyword evidence="4 9" id="KW-0349">Heme</keyword>
<dbReference type="PANTHER" id="PTHR24305">
    <property type="entry name" value="CYTOCHROME P450"/>
    <property type="match status" value="1"/>
</dbReference>
<dbReference type="AlphaFoldDB" id="A0A4R0RVD6"/>
<dbReference type="GO" id="GO:0004497">
    <property type="term" value="F:monooxygenase activity"/>
    <property type="evidence" value="ECO:0007669"/>
    <property type="project" value="UniProtKB-KW"/>
</dbReference>
<comment type="pathway">
    <text evidence="2">Secondary metabolite biosynthesis.</text>
</comment>
<keyword evidence="7 9" id="KW-0408">Iron</keyword>
<reference evidence="10 11" key="1">
    <citation type="submission" date="2018-11" db="EMBL/GenBank/DDBJ databases">
        <title>Genome assembly of Steccherinum ochraceum LE-BIN_3174, the white-rot fungus of the Steccherinaceae family (The Residual Polyporoid clade, Polyporales, Basidiomycota).</title>
        <authorList>
            <person name="Fedorova T.V."/>
            <person name="Glazunova O.A."/>
            <person name="Landesman E.O."/>
            <person name="Moiseenko K.V."/>
            <person name="Psurtseva N.V."/>
            <person name="Savinova O.S."/>
            <person name="Shakhova N.V."/>
            <person name="Tyazhelova T.V."/>
            <person name="Vasina D.V."/>
        </authorList>
    </citation>
    <scope>NUCLEOTIDE SEQUENCE [LARGE SCALE GENOMIC DNA]</scope>
    <source>
        <strain evidence="10 11">LE-BIN_3174</strain>
    </source>
</reference>
<evidence type="ECO:0000313" key="11">
    <source>
        <dbReference type="Proteomes" id="UP000292702"/>
    </source>
</evidence>
<accession>A0A4R0RVD6</accession>
<comment type="cofactor">
    <cofactor evidence="1 9">
        <name>heme</name>
        <dbReference type="ChEBI" id="CHEBI:30413"/>
    </cofactor>
</comment>
<dbReference type="InterPro" id="IPR036396">
    <property type="entry name" value="Cyt_P450_sf"/>
</dbReference>
<organism evidence="10 11">
    <name type="scientific">Steccherinum ochraceum</name>
    <dbReference type="NCBI Taxonomy" id="92696"/>
    <lineage>
        <taxon>Eukaryota</taxon>
        <taxon>Fungi</taxon>
        <taxon>Dikarya</taxon>
        <taxon>Basidiomycota</taxon>
        <taxon>Agaricomycotina</taxon>
        <taxon>Agaricomycetes</taxon>
        <taxon>Polyporales</taxon>
        <taxon>Steccherinaceae</taxon>
        <taxon>Steccherinum</taxon>
    </lineage>
</organism>
<dbReference type="Proteomes" id="UP000292702">
    <property type="component" value="Unassembled WGS sequence"/>
</dbReference>
<proteinExistence type="inferred from homology"/>
<sequence length="541" mass="60493">MAFGIPFTITIALLAIVAFKVGPALVRPWLSPLKQLPGPPNPSWLFGHFRQKFTTDNLLKQEQWVEKYGNNIVLNAMFGAQRLYTHDLKALNHVLTHSTEYRKPLFTKFTLSSILGKGVLVAEGEQHKIQRRAMNPAFGTPQVRELTEIIVDKASELRDLWKTKLSSEGKPTRINVLDGLSRMALDVIGLAGFDYDFGALNPDPSKPNELNTAFKTIFEENESALLAMARIFIPPLRLLPTERSRRVDGALKTMHRIGMELIQQKKAAILSETSGSVEKSDFQGKDLLSLLIKANMASDVPENMRMSDEDVLAQVPTFIVAGHETTATAVTWCLYSLSQAPEVQMKLRKELLQVTHSTPSMEELTVTALPYLDMVVRETLRLHAPVPQTIRVAEKDDQIPVSTPYKDRNGVERDSIQIAKGDLVAIPIAAVNRDKHIWGEGAFEFRPERWENLPEAVAGMPGVWGHVLSFLDGPRACIGYRFALIEIKALLFTLIRTFEFDLAVKPEDVSKFTTIVQRPVVLSEPENGSQMPLLVKLHHAA</sequence>
<keyword evidence="8" id="KW-0503">Monooxygenase</keyword>
<dbReference type="GO" id="GO:0016705">
    <property type="term" value="F:oxidoreductase activity, acting on paired donors, with incorporation or reduction of molecular oxygen"/>
    <property type="evidence" value="ECO:0007669"/>
    <property type="project" value="InterPro"/>
</dbReference>
<evidence type="ECO:0000256" key="5">
    <source>
        <dbReference type="ARBA" id="ARBA00022723"/>
    </source>
</evidence>
<evidence type="ECO:0000256" key="4">
    <source>
        <dbReference type="ARBA" id="ARBA00022617"/>
    </source>
</evidence>
<evidence type="ECO:0008006" key="12">
    <source>
        <dbReference type="Google" id="ProtNLM"/>
    </source>
</evidence>
<dbReference type="CDD" id="cd11069">
    <property type="entry name" value="CYP_FUM15-like"/>
    <property type="match status" value="1"/>
</dbReference>
<evidence type="ECO:0000256" key="8">
    <source>
        <dbReference type="ARBA" id="ARBA00023033"/>
    </source>
</evidence>
<keyword evidence="11" id="KW-1185">Reference proteome</keyword>
<comment type="caution">
    <text evidence="10">The sequence shown here is derived from an EMBL/GenBank/DDBJ whole genome shotgun (WGS) entry which is preliminary data.</text>
</comment>
<dbReference type="EMBL" id="RWJN01000034">
    <property type="protein sequence ID" value="TCD69789.1"/>
    <property type="molecule type" value="Genomic_DNA"/>
</dbReference>
<feature type="binding site" description="axial binding residue" evidence="9">
    <location>
        <position position="477"/>
    </location>
    <ligand>
        <name>heme</name>
        <dbReference type="ChEBI" id="CHEBI:30413"/>
    </ligand>
    <ligandPart>
        <name>Fe</name>
        <dbReference type="ChEBI" id="CHEBI:18248"/>
    </ligandPart>
</feature>
<dbReference type="SUPFAM" id="SSF48264">
    <property type="entry name" value="Cytochrome P450"/>
    <property type="match status" value="1"/>
</dbReference>
<dbReference type="STRING" id="92696.A0A4R0RVD6"/>
<dbReference type="PRINTS" id="PR00465">
    <property type="entry name" value="EP450IV"/>
</dbReference>
<evidence type="ECO:0000256" key="7">
    <source>
        <dbReference type="ARBA" id="ARBA00023004"/>
    </source>
</evidence>
<dbReference type="Gene3D" id="1.10.630.10">
    <property type="entry name" value="Cytochrome P450"/>
    <property type="match status" value="1"/>
</dbReference>
<dbReference type="PANTHER" id="PTHR24305:SF166">
    <property type="entry name" value="CYTOCHROME P450 12A4, MITOCHONDRIAL-RELATED"/>
    <property type="match status" value="1"/>
</dbReference>
<dbReference type="GO" id="GO:0020037">
    <property type="term" value="F:heme binding"/>
    <property type="evidence" value="ECO:0007669"/>
    <property type="project" value="InterPro"/>
</dbReference>
<name>A0A4R0RVD6_9APHY</name>
<dbReference type="Pfam" id="PF00067">
    <property type="entry name" value="p450"/>
    <property type="match status" value="1"/>
</dbReference>
<evidence type="ECO:0000256" key="1">
    <source>
        <dbReference type="ARBA" id="ARBA00001971"/>
    </source>
</evidence>
<dbReference type="GO" id="GO:0005506">
    <property type="term" value="F:iron ion binding"/>
    <property type="evidence" value="ECO:0007669"/>
    <property type="project" value="InterPro"/>
</dbReference>
<evidence type="ECO:0000256" key="2">
    <source>
        <dbReference type="ARBA" id="ARBA00005179"/>
    </source>
</evidence>
<dbReference type="InterPro" id="IPR001128">
    <property type="entry name" value="Cyt_P450"/>
</dbReference>
<dbReference type="PRINTS" id="PR00385">
    <property type="entry name" value="P450"/>
</dbReference>
<dbReference type="InterPro" id="IPR002403">
    <property type="entry name" value="Cyt_P450_E_grp-IV"/>
</dbReference>
<evidence type="ECO:0000256" key="9">
    <source>
        <dbReference type="PIRSR" id="PIRSR602403-1"/>
    </source>
</evidence>
<evidence type="ECO:0000256" key="6">
    <source>
        <dbReference type="ARBA" id="ARBA00023002"/>
    </source>
</evidence>
<dbReference type="OrthoDB" id="1470350at2759"/>
<dbReference type="InterPro" id="IPR050121">
    <property type="entry name" value="Cytochrome_P450_monoxygenase"/>
</dbReference>
<comment type="similarity">
    <text evidence="3">Belongs to the cytochrome P450 family.</text>
</comment>
<keyword evidence="6" id="KW-0560">Oxidoreductase</keyword>
<protein>
    <recommendedName>
        <fullName evidence="12">Cytochrome P450-dit2</fullName>
    </recommendedName>
</protein>
<evidence type="ECO:0000256" key="3">
    <source>
        <dbReference type="ARBA" id="ARBA00010617"/>
    </source>
</evidence>
<evidence type="ECO:0000313" key="10">
    <source>
        <dbReference type="EMBL" id="TCD69789.1"/>
    </source>
</evidence>